<dbReference type="Pfam" id="PF00696">
    <property type="entry name" value="AA_kinase"/>
    <property type="match status" value="1"/>
</dbReference>
<dbReference type="PANTHER" id="PTHR43654">
    <property type="entry name" value="GLUTAMATE 5-KINASE"/>
    <property type="match status" value="1"/>
</dbReference>
<comment type="pathway">
    <text evidence="8">Amino-acid biosynthesis; L-proline biosynthesis; L-glutamate 5-semialdehyde from L-glutamate: step 1/2.</text>
</comment>
<proteinExistence type="inferred from homology"/>
<comment type="catalytic activity">
    <reaction evidence="8">
        <text>L-glutamate + ATP = L-glutamyl 5-phosphate + ADP</text>
        <dbReference type="Rhea" id="RHEA:14877"/>
        <dbReference type="ChEBI" id="CHEBI:29985"/>
        <dbReference type="ChEBI" id="CHEBI:30616"/>
        <dbReference type="ChEBI" id="CHEBI:58274"/>
        <dbReference type="ChEBI" id="CHEBI:456216"/>
        <dbReference type="EC" id="2.7.2.11"/>
    </reaction>
</comment>
<dbReference type="OrthoDB" id="9804434at2"/>
<keyword evidence="3 8" id="KW-0641">Proline biosynthesis</keyword>
<dbReference type="UniPathway" id="UPA00098">
    <property type="reaction ID" value="UER00359"/>
</dbReference>
<dbReference type="CDD" id="cd04242">
    <property type="entry name" value="AAK_G5K_ProB"/>
    <property type="match status" value="1"/>
</dbReference>
<dbReference type="EMBL" id="SLXT01000004">
    <property type="protein sequence ID" value="TCP68245.1"/>
    <property type="molecule type" value="Genomic_DNA"/>
</dbReference>
<keyword evidence="7 8" id="KW-0067">ATP-binding</keyword>
<comment type="function">
    <text evidence="8">Catalyzes the transfer of a phosphate group to glutamate to form L-glutamate 5-phosphate.</text>
</comment>
<evidence type="ECO:0000313" key="10">
    <source>
        <dbReference type="EMBL" id="TCP68245.1"/>
    </source>
</evidence>
<evidence type="ECO:0000313" key="11">
    <source>
        <dbReference type="Proteomes" id="UP000294813"/>
    </source>
</evidence>
<dbReference type="EC" id="2.7.2.11" evidence="8"/>
<feature type="binding site" evidence="8">
    <location>
        <position position="143"/>
    </location>
    <ligand>
        <name>substrate</name>
    </ligand>
</feature>
<feature type="binding site" evidence="8">
    <location>
        <begin position="175"/>
        <end position="176"/>
    </location>
    <ligand>
        <name>ATP</name>
        <dbReference type="ChEBI" id="CHEBI:30616"/>
    </ligand>
</feature>
<dbReference type="AlphaFoldDB" id="A0A4R2SAK3"/>
<protein>
    <recommendedName>
        <fullName evidence="8">Glutamate 5-kinase</fullName>
        <ecNumber evidence="8">2.7.2.11</ecNumber>
    </recommendedName>
    <alternativeName>
        <fullName evidence="8">Gamma-glutamyl kinase</fullName>
        <shortName evidence="8">GK</shortName>
    </alternativeName>
</protein>
<dbReference type="InterPro" id="IPR041739">
    <property type="entry name" value="G5K_ProB"/>
</dbReference>
<dbReference type="GO" id="GO:0055129">
    <property type="term" value="P:L-proline biosynthetic process"/>
    <property type="evidence" value="ECO:0007669"/>
    <property type="project" value="UniProtKB-UniRule"/>
</dbReference>
<comment type="caution">
    <text evidence="10">The sequence shown here is derived from an EMBL/GenBank/DDBJ whole genome shotgun (WGS) entry which is preliminary data.</text>
</comment>
<dbReference type="InterPro" id="IPR001048">
    <property type="entry name" value="Asp/Glu/Uridylate_kinase"/>
</dbReference>
<reference evidence="10 11" key="1">
    <citation type="submission" date="2019-03" db="EMBL/GenBank/DDBJ databases">
        <title>Genomic Encyclopedia of Type Strains, Phase IV (KMG-IV): sequencing the most valuable type-strain genomes for metagenomic binning, comparative biology and taxonomic classification.</title>
        <authorList>
            <person name="Goeker M."/>
        </authorList>
    </citation>
    <scope>NUCLEOTIDE SEQUENCE [LARGE SCALE GENOMIC DNA]</scope>
    <source>
        <strain evidence="10 11">DSM 11170</strain>
    </source>
</reference>
<comment type="subcellular location">
    <subcellularLocation>
        <location evidence="8">Cytoplasm</location>
    </subcellularLocation>
</comment>
<dbReference type="SUPFAM" id="SSF53633">
    <property type="entry name" value="Carbamate kinase-like"/>
    <property type="match status" value="1"/>
</dbReference>
<evidence type="ECO:0000256" key="7">
    <source>
        <dbReference type="ARBA" id="ARBA00022840"/>
    </source>
</evidence>
<dbReference type="Proteomes" id="UP000294813">
    <property type="component" value="Unassembled WGS sequence"/>
</dbReference>
<dbReference type="InterPro" id="IPR019797">
    <property type="entry name" value="Glutamate_5-kinase_CS"/>
</dbReference>
<evidence type="ECO:0000256" key="6">
    <source>
        <dbReference type="ARBA" id="ARBA00022777"/>
    </source>
</evidence>
<keyword evidence="5 8" id="KW-0547">Nucleotide-binding</keyword>
<keyword evidence="11" id="KW-1185">Reference proteome</keyword>
<name>A0A4R2SAK3_9FIRM</name>
<dbReference type="HAMAP" id="MF_00456">
    <property type="entry name" value="ProB"/>
    <property type="match status" value="1"/>
</dbReference>
<feature type="binding site" evidence="8">
    <location>
        <position position="16"/>
    </location>
    <ligand>
        <name>ATP</name>
        <dbReference type="ChEBI" id="CHEBI:30616"/>
    </ligand>
</feature>
<feature type="domain" description="Aspartate/glutamate/uridylate kinase" evidence="9">
    <location>
        <begin position="12"/>
        <end position="239"/>
    </location>
</feature>
<dbReference type="NCBIfam" id="TIGR01027">
    <property type="entry name" value="proB"/>
    <property type="match status" value="1"/>
</dbReference>
<keyword evidence="4 8" id="KW-0808">Transferase</keyword>
<evidence type="ECO:0000256" key="8">
    <source>
        <dbReference type="HAMAP-Rule" id="MF_00456"/>
    </source>
</evidence>
<evidence type="ECO:0000259" key="9">
    <source>
        <dbReference type="Pfam" id="PF00696"/>
    </source>
</evidence>
<dbReference type="InterPro" id="IPR011529">
    <property type="entry name" value="Glu_5kinase"/>
</dbReference>
<dbReference type="PROSITE" id="PS00902">
    <property type="entry name" value="GLUTAMATE_5_KINASE"/>
    <property type="match status" value="1"/>
</dbReference>
<accession>A0A4R2SAK3</accession>
<feature type="binding site" evidence="8">
    <location>
        <begin position="217"/>
        <end position="223"/>
    </location>
    <ligand>
        <name>ATP</name>
        <dbReference type="ChEBI" id="CHEBI:30616"/>
    </ligand>
</feature>
<dbReference type="InterPro" id="IPR036393">
    <property type="entry name" value="AceGlu_kinase-like_sf"/>
</dbReference>
<dbReference type="RefSeq" id="WP_131918293.1">
    <property type="nucleotide sequence ID" value="NZ_SLXT01000004.1"/>
</dbReference>
<evidence type="ECO:0000256" key="5">
    <source>
        <dbReference type="ARBA" id="ARBA00022741"/>
    </source>
</evidence>
<dbReference type="GO" id="GO:0004349">
    <property type="term" value="F:glutamate 5-kinase activity"/>
    <property type="evidence" value="ECO:0007669"/>
    <property type="project" value="UniProtKB-UniRule"/>
</dbReference>
<dbReference type="InterPro" id="IPR005715">
    <property type="entry name" value="Glu_5kinase/COase_Synthase"/>
</dbReference>
<organism evidence="10 11">
    <name type="scientific">Heliophilum fasciatum</name>
    <dbReference type="NCBI Taxonomy" id="35700"/>
    <lineage>
        <taxon>Bacteria</taxon>
        <taxon>Bacillati</taxon>
        <taxon>Bacillota</taxon>
        <taxon>Clostridia</taxon>
        <taxon>Eubacteriales</taxon>
        <taxon>Heliobacteriaceae</taxon>
        <taxon>Heliophilum</taxon>
    </lineage>
</organism>
<keyword evidence="2 8" id="KW-0028">Amino-acid biosynthesis</keyword>
<evidence type="ECO:0000256" key="1">
    <source>
        <dbReference type="ARBA" id="ARBA00022490"/>
    </source>
</evidence>
<feature type="binding site" evidence="8">
    <location>
        <position position="56"/>
    </location>
    <ligand>
        <name>substrate</name>
    </ligand>
</feature>
<dbReference type="PIRSF" id="PIRSF000729">
    <property type="entry name" value="GK"/>
    <property type="match status" value="1"/>
</dbReference>
<dbReference type="GO" id="GO:0005524">
    <property type="term" value="F:ATP binding"/>
    <property type="evidence" value="ECO:0007669"/>
    <property type="project" value="UniProtKB-KW"/>
</dbReference>
<dbReference type="Gene3D" id="3.40.1160.10">
    <property type="entry name" value="Acetylglutamate kinase-like"/>
    <property type="match status" value="1"/>
</dbReference>
<feature type="binding site" evidence="8">
    <location>
        <position position="155"/>
    </location>
    <ligand>
        <name>substrate</name>
    </ligand>
</feature>
<keyword evidence="6 8" id="KW-0418">Kinase</keyword>
<keyword evidence="1 8" id="KW-0963">Cytoplasm</keyword>
<dbReference type="InterPro" id="IPR001057">
    <property type="entry name" value="Glu/AcGlu_kinase"/>
</dbReference>
<comment type="similarity">
    <text evidence="8">Belongs to the glutamate 5-kinase family.</text>
</comment>
<dbReference type="GO" id="GO:0005829">
    <property type="term" value="C:cytosol"/>
    <property type="evidence" value="ECO:0007669"/>
    <property type="project" value="TreeGrafter"/>
</dbReference>
<evidence type="ECO:0000256" key="2">
    <source>
        <dbReference type="ARBA" id="ARBA00022605"/>
    </source>
</evidence>
<dbReference type="PANTHER" id="PTHR43654:SF1">
    <property type="entry name" value="ISOPENTENYL PHOSPHATE KINASE"/>
    <property type="match status" value="1"/>
</dbReference>
<dbReference type="PRINTS" id="PR00474">
    <property type="entry name" value="GLU5KINASE"/>
</dbReference>
<sequence>MRSRQELAQARRIVVKVGTSTVTHSTGKLNLEQIEKIVRQLADLANRGHEVLLVTSGAVGAGMGRLGLQQKPQTIPEKQACAAVGQGLLLHMYEKMFAEYGQIVAQVLLTRDDLAIENRHINAANALEALLRSGAIPIINENDTVAVDEIRVGDNDTLSALVASLVHSDVLVLLTDIDGLYTANPRQDPEAQLITYVDEITPDITAMAAGAGSKLGTGGMTTKLQAASIAADAGAAMVIARSSLPNVLRKIMAGEPVGTFFAAKASRKTTPEVNAEANA</sequence>
<gene>
    <name evidence="8" type="primary">proB</name>
    <name evidence="10" type="ORF">EDD73_104148</name>
</gene>
<dbReference type="FunFam" id="3.40.1160.10:FF:000018">
    <property type="entry name" value="Glutamate 5-kinase"/>
    <property type="match status" value="1"/>
</dbReference>
<evidence type="ECO:0000256" key="3">
    <source>
        <dbReference type="ARBA" id="ARBA00022650"/>
    </source>
</evidence>
<evidence type="ECO:0000256" key="4">
    <source>
        <dbReference type="ARBA" id="ARBA00022679"/>
    </source>
</evidence>